<protein>
    <submittedName>
        <fullName evidence="2">Endonuclease/exonuclease/phosphatase domain protein</fullName>
        <ecNumber evidence="2">3.1.4.12</ecNumber>
    </submittedName>
</protein>
<dbReference type="InterPro" id="IPR001322">
    <property type="entry name" value="Lamin_tail_dom"/>
</dbReference>
<keyword evidence="2" id="KW-0540">Nuclease</keyword>
<dbReference type="PANTHER" id="PTHR37397">
    <property type="entry name" value="SI:CH211-183D21.1"/>
    <property type="match status" value="1"/>
</dbReference>
<feature type="non-terminal residue" evidence="2">
    <location>
        <position position="1386"/>
    </location>
</feature>
<dbReference type="Gene3D" id="3.60.10.10">
    <property type="entry name" value="Endonuclease/exonuclease/phosphatase"/>
    <property type="match status" value="1"/>
</dbReference>
<dbReference type="InterPro" id="IPR038081">
    <property type="entry name" value="CalX-like_sf"/>
</dbReference>
<dbReference type="Pfam" id="PF00932">
    <property type="entry name" value="LTD"/>
    <property type="match status" value="1"/>
</dbReference>
<evidence type="ECO:0000313" key="3">
    <source>
        <dbReference type="Proteomes" id="UP000011885"/>
    </source>
</evidence>
<comment type="caution">
    <text evidence="2">The sequence shown here is derived from an EMBL/GenBank/DDBJ whole genome shotgun (WGS) entry which is preliminary data.</text>
</comment>
<evidence type="ECO:0000313" key="2">
    <source>
        <dbReference type="EMBL" id="EMI57568.1"/>
    </source>
</evidence>
<keyword evidence="2" id="KW-0269">Exonuclease</keyword>
<dbReference type="Gene3D" id="2.60.40.1260">
    <property type="entry name" value="Lamin Tail domain"/>
    <property type="match status" value="1"/>
</dbReference>
<proteinExistence type="predicted"/>
<dbReference type="PROSITE" id="PS51841">
    <property type="entry name" value="LTD"/>
    <property type="match status" value="1"/>
</dbReference>
<name>M5UNI7_9BACT</name>
<dbReference type="SUPFAM" id="SSF74853">
    <property type="entry name" value="Lamin A/C globular tail domain"/>
    <property type="match status" value="1"/>
</dbReference>
<dbReference type="GO" id="GO:0004767">
    <property type="term" value="F:sphingomyelin phosphodiesterase activity"/>
    <property type="evidence" value="ECO:0007669"/>
    <property type="project" value="UniProtKB-EC"/>
</dbReference>
<dbReference type="Gene3D" id="2.60.40.2030">
    <property type="match status" value="4"/>
</dbReference>
<dbReference type="EC" id="3.1.4.12" evidence="2"/>
<evidence type="ECO:0000259" key="1">
    <source>
        <dbReference type="PROSITE" id="PS51841"/>
    </source>
</evidence>
<feature type="domain" description="LTD" evidence="1">
    <location>
        <begin position="700"/>
        <end position="832"/>
    </location>
</feature>
<dbReference type="EMBL" id="ANOH01000080">
    <property type="protein sequence ID" value="EMI57568.1"/>
    <property type="molecule type" value="Genomic_DNA"/>
</dbReference>
<dbReference type="GO" id="GO:0004519">
    <property type="term" value="F:endonuclease activity"/>
    <property type="evidence" value="ECO:0007669"/>
    <property type="project" value="UniProtKB-KW"/>
</dbReference>
<dbReference type="InterPro" id="IPR036691">
    <property type="entry name" value="Endo/exonu/phosph_ase_sf"/>
</dbReference>
<dbReference type="InterPro" id="IPR005135">
    <property type="entry name" value="Endo/exonuclease/phosphatase"/>
</dbReference>
<dbReference type="InterPro" id="IPR036415">
    <property type="entry name" value="Lamin_tail_dom_sf"/>
</dbReference>
<dbReference type="PANTHER" id="PTHR37397:SF1">
    <property type="entry name" value="LTD DOMAIN-CONTAINING PROTEIN"/>
    <property type="match status" value="1"/>
</dbReference>
<reference evidence="2 3" key="1">
    <citation type="journal article" date="2013" name="Mar. Genomics">
        <title>Expression of sulfatases in Rhodopirellula baltica and the diversity of sulfatases in the genus Rhodopirellula.</title>
        <authorList>
            <person name="Wegner C.E."/>
            <person name="Richter-Heitmann T."/>
            <person name="Klindworth A."/>
            <person name="Klockow C."/>
            <person name="Richter M."/>
            <person name="Achstetter T."/>
            <person name="Glockner F.O."/>
            <person name="Harder J."/>
        </authorList>
    </citation>
    <scope>NUCLEOTIDE SEQUENCE [LARGE SCALE GENOMIC DNA]</scope>
    <source>
        <strain evidence="2 3">SM41</strain>
    </source>
</reference>
<dbReference type="GO" id="GO:0004527">
    <property type="term" value="F:exonuclease activity"/>
    <property type="evidence" value="ECO:0007669"/>
    <property type="project" value="UniProtKB-KW"/>
</dbReference>
<gene>
    <name evidence="2" type="ORF">RSSM_00989</name>
</gene>
<organism evidence="2 3">
    <name type="scientific">Rhodopirellula sallentina SM41</name>
    <dbReference type="NCBI Taxonomy" id="1263870"/>
    <lineage>
        <taxon>Bacteria</taxon>
        <taxon>Pseudomonadati</taxon>
        <taxon>Planctomycetota</taxon>
        <taxon>Planctomycetia</taxon>
        <taxon>Pirellulales</taxon>
        <taxon>Pirellulaceae</taxon>
        <taxon>Rhodopirellula</taxon>
    </lineage>
</organism>
<dbReference type="SUPFAM" id="SSF56219">
    <property type="entry name" value="DNase I-like"/>
    <property type="match status" value="1"/>
</dbReference>
<dbReference type="SUPFAM" id="SSF141072">
    <property type="entry name" value="CalX-like"/>
    <property type="match status" value="4"/>
</dbReference>
<keyword evidence="2" id="KW-0378">Hydrolase</keyword>
<dbReference type="Pfam" id="PF03372">
    <property type="entry name" value="Exo_endo_phos"/>
    <property type="match status" value="1"/>
</dbReference>
<keyword evidence="2" id="KW-0255">Endonuclease</keyword>
<accession>M5UNI7</accession>
<sequence>MLAALRVATYNVLQGSPNTSTEQGYYSTILEAIGNESKAGVQQPIDLLVLQETNSNSVNSIENILDSLYADDYATYVTPSYSGLAYGFVYNTATLDLLGTQNVSGSFTRPPLRGHFEPVASTTGDADFYVYSAHLKAGSGDASTRASEAAALRADADALGEGENVLIMGDFNMYSSFEGAYSNLTASGAGQVFDPISRPGNWHENNAFKDIHTQDPSGGGGMDDRFDLQFASGELFVSGGLDYVPGSYRAFGNNGTHSLNGTLTGTGAASNVLTALRGASDHLPVVVDYEFDSVPAGITFNETDGDTIVAENSYLDSYSVVLDAYPDADVTVTVTPDAQLDLGAGPGVAVPLVFTQQNYNVPQSLTVMTVDDAVAEGNHISTLVHSFSSTDSAYNSLADVNLDVVIVDDETPTVLINEVDANPSGNKEFVELYDGGIGNTSLTGKTVVLFDGSTDTSYAAFDLDGFTTDDVGLFTIGNSGVNGVDIVFADGSLQNGADAIAIYDGDASSFPNGTPVTTSNLIDAIVYDSDDSDDAGLLALLLSGEPQVNENQNGSLLTQSISRIPDGGDARRTSSYIATTPTPDKLNTPRSVGLTVLGSESIDVIEGGATDSYTIALTSVPSANVVVTIDPDEDLDLGGGQGVPVDLTFTPANAMSPQTVNIVAYDDSFAEGLHNGLITHSIASSDGAYDVLTIDDITATVIDNEAPPPPAMVISEIMYNPASSGEGTSFSPEWVELVNLSTASEDISGWKLRDEDGDWGTIPASTIVQPNQVIVLYDGASTAIASSANFRNAWSIPAGALVVGVDWDQELDNDPSSTEGVLELVDTVGFTRDVVNYDDDDPAATDWPSDSPEGPSIYLTDLLADNNVGSNWARSVVGVDDAVAANGFPFSSSDVGSPGSVPTFSSSITLTVSPSALDEDNAGNILFTFSRTGDTTNALTVNFIDSGTAEFNNDYIETGAANYVGGGTGTVTIPAGQTTASISIDPITDSNVEPDETVVLTIDAGVGYDIGTPDGVSATITNDDSDAEVMLTVGPDSVFEDGTEHLVYTFSRTGDTTNALTVYFNESGTATFNDDYLAYGAATFVGGGSGSITIPAGHSSVTVDVDPVVDTNVESDEEVVLTLEPGVGYTVGTPQAVAGTIANDDSGVTLSIDPTSVIEDGVESLVYTFTRTGAARPILVNFSVNGTATFNNDYIESGANQFIGGGSGNIFIPVFTTTATITIDPYIDSNVESDETVVITLAPGSGYIVETHDPILGTIINDDVSENEVVLAVSQPAVAEDGNEELIYSFTRTGDTTSPLTVNFNESGTATFNADYVQQGASSYIGGGAGSIAIPAGQQSASIAIDPIADFNAEPDETVVLTLASGPGYSIGATVRAIGVITDDDT</sequence>
<dbReference type="Proteomes" id="UP000011885">
    <property type="component" value="Unassembled WGS sequence"/>
</dbReference>
<keyword evidence="3" id="KW-1185">Reference proteome</keyword>